<feature type="region of interest" description="Disordered" evidence="1">
    <location>
        <begin position="23"/>
        <end position="104"/>
    </location>
</feature>
<evidence type="ECO:0000313" key="3">
    <source>
        <dbReference type="Proteomes" id="UP001266305"/>
    </source>
</evidence>
<feature type="compositionally biased region" description="Basic and acidic residues" evidence="1">
    <location>
        <begin position="42"/>
        <end position="57"/>
    </location>
</feature>
<sequence length="157" mass="16830">MSVSVAQNRRLFCRTCRQLGEAGSPWVTDTRKSTVSRKPRKPRDVEGPSASRKEQHCPRLTAVISHVSPSATAPGPRRGGQDWEALGACPGAPRRGAEPRGPGRTHLAAGWAARGLQALSEVAAGCARPARRFVPLRGRRVPGHANQWALHTAPLQG</sequence>
<gene>
    <name evidence="2" type="ORF">P7K49_035667</name>
</gene>
<keyword evidence="3" id="KW-1185">Reference proteome</keyword>
<dbReference type="Proteomes" id="UP001266305">
    <property type="component" value="Unassembled WGS sequence"/>
</dbReference>
<evidence type="ECO:0000256" key="1">
    <source>
        <dbReference type="SAM" id="MobiDB-lite"/>
    </source>
</evidence>
<accession>A0ABQ9TPW4</accession>
<protein>
    <submittedName>
        <fullName evidence="2">Uncharacterized protein</fullName>
    </submittedName>
</protein>
<comment type="caution">
    <text evidence="2">The sequence shown here is derived from an EMBL/GenBank/DDBJ whole genome shotgun (WGS) entry which is preliminary data.</text>
</comment>
<name>A0ABQ9TPW4_SAGOE</name>
<feature type="compositionally biased region" description="Low complexity" evidence="1">
    <location>
        <begin position="85"/>
        <end position="104"/>
    </location>
</feature>
<proteinExistence type="predicted"/>
<reference evidence="2 3" key="1">
    <citation type="submission" date="2023-05" db="EMBL/GenBank/DDBJ databases">
        <title>B98-5 Cell Line De Novo Hybrid Assembly: An Optical Mapping Approach.</title>
        <authorList>
            <person name="Kananen K."/>
            <person name="Auerbach J.A."/>
            <person name="Kautto E."/>
            <person name="Blachly J.S."/>
        </authorList>
    </citation>
    <scope>NUCLEOTIDE SEQUENCE [LARGE SCALE GENOMIC DNA]</scope>
    <source>
        <strain evidence="2">B95-8</strain>
        <tissue evidence="2">Cell line</tissue>
    </source>
</reference>
<evidence type="ECO:0000313" key="2">
    <source>
        <dbReference type="EMBL" id="KAK2086242.1"/>
    </source>
</evidence>
<organism evidence="2 3">
    <name type="scientific">Saguinus oedipus</name>
    <name type="common">Cotton-top tamarin</name>
    <name type="synonym">Oedipomidas oedipus</name>
    <dbReference type="NCBI Taxonomy" id="9490"/>
    <lineage>
        <taxon>Eukaryota</taxon>
        <taxon>Metazoa</taxon>
        <taxon>Chordata</taxon>
        <taxon>Craniata</taxon>
        <taxon>Vertebrata</taxon>
        <taxon>Euteleostomi</taxon>
        <taxon>Mammalia</taxon>
        <taxon>Eutheria</taxon>
        <taxon>Euarchontoglires</taxon>
        <taxon>Primates</taxon>
        <taxon>Haplorrhini</taxon>
        <taxon>Platyrrhini</taxon>
        <taxon>Cebidae</taxon>
        <taxon>Callitrichinae</taxon>
        <taxon>Saguinus</taxon>
    </lineage>
</organism>
<dbReference type="EMBL" id="JASSZA010000020">
    <property type="protein sequence ID" value="KAK2086242.1"/>
    <property type="molecule type" value="Genomic_DNA"/>
</dbReference>